<protein>
    <submittedName>
        <fullName evidence="1">30333_t:CDS:1</fullName>
    </submittedName>
</protein>
<evidence type="ECO:0000313" key="2">
    <source>
        <dbReference type="Proteomes" id="UP000789920"/>
    </source>
</evidence>
<dbReference type="Proteomes" id="UP000789920">
    <property type="component" value="Unassembled WGS sequence"/>
</dbReference>
<gene>
    <name evidence="1" type="ORF">RPERSI_LOCUS13370</name>
</gene>
<name>A0ACA9QG89_9GLOM</name>
<organism evidence="1 2">
    <name type="scientific">Racocetra persica</name>
    <dbReference type="NCBI Taxonomy" id="160502"/>
    <lineage>
        <taxon>Eukaryota</taxon>
        <taxon>Fungi</taxon>
        <taxon>Fungi incertae sedis</taxon>
        <taxon>Mucoromycota</taxon>
        <taxon>Glomeromycotina</taxon>
        <taxon>Glomeromycetes</taxon>
        <taxon>Diversisporales</taxon>
        <taxon>Gigasporaceae</taxon>
        <taxon>Racocetra</taxon>
    </lineage>
</organism>
<feature type="non-terminal residue" evidence="1">
    <location>
        <position position="1"/>
    </location>
</feature>
<comment type="caution">
    <text evidence="1">The sequence shown here is derived from an EMBL/GenBank/DDBJ whole genome shotgun (WGS) entry which is preliminary data.</text>
</comment>
<accession>A0ACA9QG89</accession>
<evidence type="ECO:0000313" key="1">
    <source>
        <dbReference type="EMBL" id="CAG8743195.1"/>
    </source>
</evidence>
<reference evidence="1" key="1">
    <citation type="submission" date="2021-06" db="EMBL/GenBank/DDBJ databases">
        <authorList>
            <person name="Kallberg Y."/>
            <person name="Tangrot J."/>
            <person name="Rosling A."/>
        </authorList>
    </citation>
    <scope>NUCLEOTIDE SEQUENCE</scope>
    <source>
        <strain evidence="1">MA461A</strain>
    </source>
</reference>
<dbReference type="EMBL" id="CAJVQC010029630">
    <property type="protein sequence ID" value="CAG8743195.1"/>
    <property type="molecule type" value="Genomic_DNA"/>
</dbReference>
<proteinExistence type="predicted"/>
<keyword evidence="2" id="KW-1185">Reference proteome</keyword>
<sequence>ITNNVNTYSVNDDSVSNHSVNDDSVNDDSVNDDSVSNHSVNNDSINNNSVNNNSVNNDFIVVSYENENTISKEHEYKSKNKKQTNAITTKYINCKWHINLSQLVKNNTYKNIYIITLENKYNHDLSYDRVLFFNDNKFTKEMVEQVEFYMNIIKLKLLQIQKAIKKEFSHCEIYLLEVYKVVIKFYNKRQKDISNDAVLLYEDLLKKKDNDPNWYIAVD</sequence>